<sequence length="97" mass="11471">MKVGKDESPSLMKILFSELPKWFERETEVTFIFWRAENRSGWTEIPRQQKFQDAMETYLNMLATTFSEEGIGKLDYLYKKYLGLQKITVKTSKSNCD</sequence>
<organism evidence="1 2">
    <name type="scientific">Araneus ventricosus</name>
    <name type="common">Orbweaver spider</name>
    <name type="synonym">Epeira ventricosa</name>
    <dbReference type="NCBI Taxonomy" id="182803"/>
    <lineage>
        <taxon>Eukaryota</taxon>
        <taxon>Metazoa</taxon>
        <taxon>Ecdysozoa</taxon>
        <taxon>Arthropoda</taxon>
        <taxon>Chelicerata</taxon>
        <taxon>Arachnida</taxon>
        <taxon>Araneae</taxon>
        <taxon>Araneomorphae</taxon>
        <taxon>Entelegynae</taxon>
        <taxon>Araneoidea</taxon>
        <taxon>Araneidae</taxon>
        <taxon>Araneus</taxon>
    </lineage>
</organism>
<dbReference type="AlphaFoldDB" id="A0A4Y2F588"/>
<evidence type="ECO:0000313" key="1">
    <source>
        <dbReference type="EMBL" id="GBM35947.1"/>
    </source>
</evidence>
<dbReference type="EMBL" id="BGPR01000798">
    <property type="protein sequence ID" value="GBM35947.1"/>
    <property type="molecule type" value="Genomic_DNA"/>
</dbReference>
<evidence type="ECO:0000313" key="2">
    <source>
        <dbReference type="Proteomes" id="UP000499080"/>
    </source>
</evidence>
<reference evidence="1 2" key="1">
    <citation type="journal article" date="2019" name="Sci. Rep.">
        <title>Orb-weaving spider Araneus ventricosus genome elucidates the spidroin gene catalogue.</title>
        <authorList>
            <person name="Kono N."/>
            <person name="Nakamura H."/>
            <person name="Ohtoshi R."/>
            <person name="Moran D.A.P."/>
            <person name="Shinohara A."/>
            <person name="Yoshida Y."/>
            <person name="Fujiwara M."/>
            <person name="Mori M."/>
            <person name="Tomita M."/>
            <person name="Arakawa K."/>
        </authorList>
    </citation>
    <scope>NUCLEOTIDE SEQUENCE [LARGE SCALE GENOMIC DNA]</scope>
</reference>
<comment type="caution">
    <text evidence="1">The sequence shown here is derived from an EMBL/GenBank/DDBJ whole genome shotgun (WGS) entry which is preliminary data.</text>
</comment>
<protein>
    <submittedName>
        <fullName evidence="1">Uncharacterized protein</fullName>
    </submittedName>
</protein>
<keyword evidence="2" id="KW-1185">Reference proteome</keyword>
<dbReference type="Proteomes" id="UP000499080">
    <property type="component" value="Unassembled WGS sequence"/>
</dbReference>
<gene>
    <name evidence="1" type="ORF">AVEN_31400_1</name>
</gene>
<proteinExistence type="predicted"/>
<accession>A0A4Y2F588</accession>
<name>A0A4Y2F588_ARAVE</name>